<gene>
    <name evidence="9" type="ORF">GCM10011594_26600</name>
</gene>
<dbReference type="Pfam" id="PF13195">
    <property type="entry name" value="DUF4011"/>
    <property type="match status" value="1"/>
</dbReference>
<dbReference type="GO" id="GO:0043139">
    <property type="term" value="F:5'-3' DNA helicase activity"/>
    <property type="evidence" value="ECO:0007669"/>
    <property type="project" value="TreeGrafter"/>
</dbReference>
<evidence type="ECO:0000259" key="6">
    <source>
        <dbReference type="Pfam" id="PF13086"/>
    </source>
</evidence>
<dbReference type="GO" id="GO:0005524">
    <property type="term" value="F:ATP binding"/>
    <property type="evidence" value="ECO:0007669"/>
    <property type="project" value="UniProtKB-KW"/>
</dbReference>
<evidence type="ECO:0008006" key="11">
    <source>
        <dbReference type="Google" id="ProtNLM"/>
    </source>
</evidence>
<dbReference type="InterPro" id="IPR041677">
    <property type="entry name" value="DNA2/NAM7_AAA_11"/>
</dbReference>
<dbReference type="Pfam" id="PF13087">
    <property type="entry name" value="AAA_12"/>
    <property type="match status" value="1"/>
</dbReference>
<keyword evidence="10" id="KW-1185">Reference proteome</keyword>
<feature type="domain" description="DNA2/NAM7 helicase helicase" evidence="6">
    <location>
        <begin position="801"/>
        <end position="881"/>
    </location>
</feature>
<dbReference type="FunFam" id="3.40.960.10:FF:000002">
    <property type="entry name" value="DNA helicase related protein"/>
    <property type="match status" value="1"/>
</dbReference>
<evidence type="ECO:0000256" key="5">
    <source>
        <dbReference type="ARBA" id="ARBA00022840"/>
    </source>
</evidence>
<accession>A0A917T0Y5</accession>
<keyword evidence="2" id="KW-0547">Nucleotide-binding</keyword>
<dbReference type="InterPro" id="IPR025103">
    <property type="entry name" value="DUF4011"/>
</dbReference>
<feature type="domain" description="Restriction endonuclease type II-like" evidence="8">
    <location>
        <begin position="1155"/>
        <end position="1247"/>
    </location>
</feature>
<proteinExistence type="inferred from homology"/>
<feature type="domain" description="DNA2/NAM7 helicase helicase" evidence="6">
    <location>
        <begin position="281"/>
        <end position="344"/>
    </location>
</feature>
<evidence type="ECO:0000259" key="8">
    <source>
        <dbReference type="Pfam" id="PF18741"/>
    </source>
</evidence>
<dbReference type="InterPro" id="IPR027417">
    <property type="entry name" value="P-loop_NTPase"/>
</dbReference>
<dbReference type="Proteomes" id="UP000655208">
    <property type="component" value="Unassembled WGS sequence"/>
</dbReference>
<dbReference type="PANTHER" id="PTHR43788:SF8">
    <property type="entry name" value="DNA-BINDING PROTEIN SMUBP-2"/>
    <property type="match status" value="1"/>
</dbReference>
<keyword evidence="5" id="KW-0067">ATP-binding</keyword>
<reference evidence="9" key="2">
    <citation type="submission" date="2020-09" db="EMBL/GenBank/DDBJ databases">
        <authorList>
            <person name="Sun Q."/>
            <person name="Zhou Y."/>
        </authorList>
    </citation>
    <scope>NUCLEOTIDE SEQUENCE</scope>
    <source>
        <strain evidence="9">CGMCC 4.7308</strain>
    </source>
</reference>
<evidence type="ECO:0000256" key="2">
    <source>
        <dbReference type="ARBA" id="ARBA00022741"/>
    </source>
</evidence>
<dbReference type="Pfam" id="PF18741">
    <property type="entry name" value="MTES_1575"/>
    <property type="match status" value="1"/>
</dbReference>
<dbReference type="PANTHER" id="PTHR43788">
    <property type="entry name" value="DNA2/NAM7 HELICASE FAMILY MEMBER"/>
    <property type="match status" value="1"/>
</dbReference>
<evidence type="ECO:0000313" key="9">
    <source>
        <dbReference type="EMBL" id="GGM05045.1"/>
    </source>
</evidence>
<dbReference type="SUPFAM" id="SSF52980">
    <property type="entry name" value="Restriction endonuclease-like"/>
    <property type="match status" value="1"/>
</dbReference>
<dbReference type="GO" id="GO:0016787">
    <property type="term" value="F:hydrolase activity"/>
    <property type="evidence" value="ECO:0007669"/>
    <property type="project" value="UniProtKB-KW"/>
</dbReference>
<protein>
    <recommendedName>
        <fullName evidence="11">AAA domain-containing protein</fullName>
    </recommendedName>
</protein>
<dbReference type="EMBL" id="BMNA01000004">
    <property type="protein sequence ID" value="GGM05045.1"/>
    <property type="molecule type" value="Genomic_DNA"/>
</dbReference>
<evidence type="ECO:0000256" key="3">
    <source>
        <dbReference type="ARBA" id="ARBA00022801"/>
    </source>
</evidence>
<evidence type="ECO:0000256" key="1">
    <source>
        <dbReference type="ARBA" id="ARBA00007913"/>
    </source>
</evidence>
<dbReference type="InterPro" id="IPR011335">
    <property type="entry name" value="Restrct_endonuc-II-like"/>
</dbReference>
<evidence type="ECO:0000313" key="10">
    <source>
        <dbReference type="Proteomes" id="UP000655208"/>
    </source>
</evidence>
<keyword evidence="4" id="KW-0347">Helicase</keyword>
<sequence>MSTSLSSGPSTALSPDRQRRVGEAIRHWTDQLLDVSGRNQLLFYRDLKVGTLDLGDADPDALDALLRGRKSSISRLFSPSVVPDRLKRARAIRNKSVESLEERGIVTCYLTSGMATWQPQQGKPTPNAPVLLRAVTFTASDAAESDFDLVADPEIQINPVLLQLLSSEHKVSLNPDELIEFLPEGSFEPDALFERLGKEAWRVPGFAVGSRELIGTFSYAKLPMVADLKANAQALAAHDVVAAIAGDAEARQGLTQSGQEVDLTDPDRRPPSNEFLVLDADSSQSFAINAVTAGQSIVISGPPGTGKSQTITNLVASLVARGSSVLFVAEKRAAIAAVVDRLERVGLSDLVLDLHEGVRSRRVLAGSLAAGLRGASAVARPEQRALHERLVQRRDQLNAHDAAMHGKRSPWNLSAFEVQTALIDLDERYGPAAGTRVRLRGAQLAAIDDSTYRRLLEQVQEFAALGGFRLTRADSPWADAQIRSADQAEAALDSANRLASRTVPEATRALESLIGEAGLTQPRDLAEWTQALALLERVSELLRVLDPAVFGPELPERVAAAAPPSWRKVHPAWPGSDAGWGVRRRRVKSVRALWRGSTSPSKQQLHQVLLEAHALEHAWRGAAVDRRGPHQPASMLAAKGSFDQLRLELAALGAYVVGMDFEHLDKAGLQSTIDSLQSDAQVLFKMPRINELNDEFLRSGLGPLVEEMKSRRLDVDLAGAVFKRCWHSSVLHRITFEDQALANFQGIRHHELVRTFREADHEHVTQTAHRVRRAAAERLVRVRDAHEEQSTLVQAQAQRKRGHLPLRELFRAAPDVMTALKPCWAMSPLVVSQLLPGDRPYFDVVIFDEASQVLPADAIPAILRGRRLVVAGDAHQLPPTSFFSSASDGDSDEQQAILDDGTINLALTTGYESILDVLTAGLGPARTRSLTWHYRSRDERLIAFSNSWIYDRSLTTFPGVLGQDCLTHELVEQGEQVAGQEDSVTAEVERVVDLVLAHAEQRPHESLGVITMGIKHAERIDVRLRDRLSQLPHLHAYFDDTGVDERFFVKNLERVQGDERDAIILSIGYGKSGDGRLLYRFGPLLQQGGHRRLNVAVTRARSRMTLVSAFSHQDMDPNRPMPDGVRMLRAYLQFASTRGASLGDIAMEKPALNPFEISVRDRLVAAGIPLTAQYGVAGYWIDFAAGHPKQPGRMVLAIEADGATYHSSPTARDRDRLRQEQLERLGWSFHRIWSTDWFADPDKCVSRATMAYERAVEAADADDRKRAYAQETKGDAVFAPRQPPRSATAPISTLAPLRRSGARPSIIPGTPITEYSDQTLVELIRWIESDTLLRTEDEVFDQFVLALGYKRRGSRIRAAFDRVLPLARRERRFPSA</sequence>
<dbReference type="InterPro" id="IPR041679">
    <property type="entry name" value="DNA2/NAM7-like_C"/>
</dbReference>
<dbReference type="Pfam" id="PF13086">
    <property type="entry name" value="AAA_11"/>
    <property type="match status" value="2"/>
</dbReference>
<comment type="caution">
    <text evidence="9">The sequence shown here is derived from an EMBL/GenBank/DDBJ whole genome shotgun (WGS) entry which is preliminary data.</text>
</comment>
<organism evidence="9 10">
    <name type="scientific">Nakamurella endophytica</name>
    <dbReference type="NCBI Taxonomy" id="1748367"/>
    <lineage>
        <taxon>Bacteria</taxon>
        <taxon>Bacillati</taxon>
        <taxon>Actinomycetota</taxon>
        <taxon>Actinomycetes</taxon>
        <taxon>Nakamurellales</taxon>
        <taxon>Nakamurellaceae</taxon>
        <taxon>Nakamurella</taxon>
    </lineage>
</organism>
<keyword evidence="3" id="KW-0378">Hydrolase</keyword>
<comment type="similarity">
    <text evidence="1">Belongs to the DNA2/NAM7 helicase family.</text>
</comment>
<dbReference type="InterPro" id="IPR050534">
    <property type="entry name" value="Coronavir_polyprotein_1ab"/>
</dbReference>
<dbReference type="InterPro" id="IPR049468">
    <property type="entry name" value="Restrct_endonuc-II-like_dom"/>
</dbReference>
<dbReference type="SUPFAM" id="SSF52540">
    <property type="entry name" value="P-loop containing nucleoside triphosphate hydrolases"/>
    <property type="match status" value="1"/>
</dbReference>
<reference evidence="9" key="1">
    <citation type="journal article" date="2014" name="Int. J. Syst. Evol. Microbiol.">
        <title>Complete genome sequence of Corynebacterium casei LMG S-19264T (=DSM 44701T), isolated from a smear-ripened cheese.</title>
        <authorList>
            <consortium name="US DOE Joint Genome Institute (JGI-PGF)"/>
            <person name="Walter F."/>
            <person name="Albersmeier A."/>
            <person name="Kalinowski J."/>
            <person name="Ruckert C."/>
        </authorList>
    </citation>
    <scope>NUCLEOTIDE SEQUENCE</scope>
    <source>
        <strain evidence="9">CGMCC 4.7308</strain>
    </source>
</reference>
<feature type="domain" description="DNA2/NAM7 helicase-like C-terminal" evidence="7">
    <location>
        <begin position="941"/>
        <end position="1108"/>
    </location>
</feature>
<dbReference type="RefSeq" id="WP_188942111.1">
    <property type="nucleotide sequence ID" value="NZ_BMNA01000004.1"/>
</dbReference>
<dbReference type="Gene3D" id="3.40.50.300">
    <property type="entry name" value="P-loop containing nucleotide triphosphate hydrolases"/>
    <property type="match status" value="3"/>
</dbReference>
<evidence type="ECO:0000259" key="7">
    <source>
        <dbReference type="Pfam" id="PF13087"/>
    </source>
</evidence>
<name>A0A917T0Y5_9ACTN</name>
<evidence type="ECO:0000256" key="4">
    <source>
        <dbReference type="ARBA" id="ARBA00022806"/>
    </source>
</evidence>
<dbReference type="Gene3D" id="3.40.960.10">
    <property type="entry name" value="VSR Endonuclease"/>
    <property type="match status" value="1"/>
</dbReference>